<accession>A0ABQ7JD53</accession>
<evidence type="ECO:0000313" key="7">
    <source>
        <dbReference type="EMBL" id="KAF8821947.1"/>
    </source>
</evidence>
<evidence type="ECO:0000256" key="2">
    <source>
        <dbReference type="ARBA" id="ARBA00022517"/>
    </source>
</evidence>
<dbReference type="InterPro" id="IPR039761">
    <property type="entry name" value="Bms1/Tsr1"/>
</dbReference>
<name>A0ABQ7JD53_9APIC</name>
<feature type="compositionally biased region" description="Basic residues" evidence="5">
    <location>
        <begin position="1"/>
        <end position="18"/>
    </location>
</feature>
<dbReference type="Pfam" id="PF04950">
    <property type="entry name" value="RIBIOP_C"/>
    <property type="match status" value="1"/>
</dbReference>
<sequence>MTPRDHHHRSQRTQHNKPFKGGSSVSTKKRKLISHELKSKSNIQISKSDRLNSTRLLRQRKQSLWRQQHNLESRDGSSTSTSGYRKRLLPPKLSVLISFHSSVSSYEVKRHICAELGAATASKEEHAFQASSDRGFEDENAMQVDEVALPKMLSNQRDEKDYLKPNCVGTFALPSYAQHPSLGKSQRISILDAPRDVRAALDMAKCADVIVCLFNHASLKNPAFDELGYQLLSALKLQGLPSVIGVSYGMENSSNKEMQENNKFSRRYFLSEFGNTERFVSLENLGEIKQLLRLIGNVTPSTISWREHRGYMLAEQWQYDEERQQLAISGHMRGTGFALQYPLHITGLGDYAMQSIKFFENAAPRDSRNPVDVLIESNAETTEKLMADWSNLRPYDPLNAEQTWPTLAEMEENARATNTNNPYTDDTHEKINPCGEPDAENYGEDFQGNDSLDEDIGNDDPSQKRIQVRDEMEIRSKEDLMFPDEVDTPGDIMAKQRFQKYRGLKSFRSSSWDPYESLPVEYSRIFDFESFHNTMKACKVIYKEACDTLLESAMMKAGNVSYCTLYISNFPSSLLGEVQASCPLIVSSVLPYERKVSALNFLVKRCSDFVDPIESKAVVELQCGFRRFFARPIYSEYNLKDASGKAKYERFLHSSESTMMTVYGQCISAPSSVLMFKDDSTGKNHLVAWGTLHGCDANRLIIKRIVLTGYPFRVNKKKAVIRFMFFNPDDIRWFMPVELYTKKGLRGHIKSSLGTHGYMKCVFNGFLTQDDTVCMFLYKRTFPKWYPPSWNGHADCDAMTHPPVLTDLPPSD</sequence>
<dbReference type="SMART" id="SM00785">
    <property type="entry name" value="AARP2CN"/>
    <property type="match status" value="1"/>
</dbReference>
<dbReference type="PANTHER" id="PTHR12858:SF1">
    <property type="entry name" value="PRE-RRNA-PROCESSING PROTEIN TSR1 HOMOLOG"/>
    <property type="match status" value="1"/>
</dbReference>
<evidence type="ECO:0000256" key="5">
    <source>
        <dbReference type="SAM" id="MobiDB-lite"/>
    </source>
</evidence>
<dbReference type="PROSITE" id="PS51714">
    <property type="entry name" value="G_BMS1"/>
    <property type="match status" value="1"/>
</dbReference>
<dbReference type="PANTHER" id="PTHR12858">
    <property type="entry name" value="RIBOSOME BIOGENESIS PROTEIN"/>
    <property type="match status" value="1"/>
</dbReference>
<dbReference type="InterPro" id="IPR012948">
    <property type="entry name" value="AARP2CN"/>
</dbReference>
<feature type="domain" description="Bms1-type G" evidence="6">
    <location>
        <begin position="90"/>
        <end position="301"/>
    </location>
</feature>
<evidence type="ECO:0000256" key="1">
    <source>
        <dbReference type="ARBA" id="ARBA00004604"/>
    </source>
</evidence>
<dbReference type="EMBL" id="JADAQX010000106">
    <property type="protein sequence ID" value="KAF8821947.1"/>
    <property type="molecule type" value="Genomic_DNA"/>
</dbReference>
<evidence type="ECO:0000259" key="6">
    <source>
        <dbReference type="PROSITE" id="PS51714"/>
    </source>
</evidence>
<dbReference type="Proteomes" id="UP000823046">
    <property type="component" value="Unassembled WGS sequence"/>
</dbReference>
<keyword evidence="8" id="KW-1185">Reference proteome</keyword>
<dbReference type="InterPro" id="IPR007034">
    <property type="entry name" value="BMS1_TSR1_C"/>
</dbReference>
<evidence type="ECO:0000256" key="4">
    <source>
        <dbReference type="ARBA" id="ARBA00038288"/>
    </source>
</evidence>
<keyword evidence="3" id="KW-0539">Nucleus</keyword>
<organism evidence="7 8">
    <name type="scientific">Cardiosporidium cionae</name>
    <dbReference type="NCBI Taxonomy" id="476202"/>
    <lineage>
        <taxon>Eukaryota</taxon>
        <taxon>Sar</taxon>
        <taxon>Alveolata</taxon>
        <taxon>Apicomplexa</taxon>
        <taxon>Aconoidasida</taxon>
        <taxon>Nephromycida</taxon>
        <taxon>Cardiosporidium</taxon>
    </lineage>
</organism>
<feature type="region of interest" description="Disordered" evidence="5">
    <location>
        <begin position="61"/>
        <end position="85"/>
    </location>
</feature>
<dbReference type="InterPro" id="IPR030387">
    <property type="entry name" value="G_Bms1/Tsr1_dom"/>
</dbReference>
<comment type="caution">
    <text evidence="7">The sequence shown here is derived from an EMBL/GenBank/DDBJ whole genome shotgun (WGS) entry which is preliminary data.</text>
</comment>
<keyword evidence="2" id="KW-0690">Ribosome biogenesis</keyword>
<comment type="subcellular location">
    <subcellularLocation>
        <location evidence="1">Nucleus</location>
        <location evidence="1">Nucleolus</location>
    </subcellularLocation>
</comment>
<dbReference type="SMART" id="SM01362">
    <property type="entry name" value="DUF663"/>
    <property type="match status" value="1"/>
</dbReference>
<feature type="region of interest" description="Disordered" evidence="5">
    <location>
        <begin position="1"/>
        <end position="46"/>
    </location>
</feature>
<reference evidence="7 8" key="1">
    <citation type="journal article" date="2020" name="bioRxiv">
        <title>Metabolic contributions of an alphaproteobacterial endosymbiont in the apicomplexan Cardiosporidium cionae.</title>
        <authorList>
            <person name="Hunter E.S."/>
            <person name="Paight C.J."/>
            <person name="Lane C.E."/>
        </authorList>
    </citation>
    <scope>NUCLEOTIDE SEQUENCE [LARGE SCALE GENOMIC DNA]</scope>
    <source>
        <strain evidence="7">ESH_2018</strain>
    </source>
</reference>
<evidence type="ECO:0000256" key="3">
    <source>
        <dbReference type="ARBA" id="ARBA00023242"/>
    </source>
</evidence>
<comment type="similarity">
    <text evidence="4">Belongs to the TRAFAC class translation factor GTPase superfamily. Bms1-like GTPase family. TSR1 subfamily.</text>
</comment>
<proteinExistence type="inferred from homology"/>
<evidence type="ECO:0000313" key="8">
    <source>
        <dbReference type="Proteomes" id="UP000823046"/>
    </source>
</evidence>
<dbReference type="Pfam" id="PF22298">
    <property type="entry name" value="Tsr1_G-like"/>
    <property type="match status" value="1"/>
</dbReference>
<protein>
    <submittedName>
        <fullName evidence="7">Ribosome biogenesis protein</fullName>
    </submittedName>
</protein>
<gene>
    <name evidence="7" type="ORF">IE077_001328</name>
</gene>
<dbReference type="Pfam" id="PF08142">
    <property type="entry name" value="AARP2CN"/>
    <property type="match status" value="1"/>
</dbReference>